<dbReference type="EMBL" id="BMUE01000008">
    <property type="protein sequence ID" value="GGW59056.1"/>
    <property type="molecule type" value="Genomic_DNA"/>
</dbReference>
<dbReference type="RefSeq" id="WP_229816156.1">
    <property type="nucleotide sequence ID" value="NZ_BMUE01000008.1"/>
</dbReference>
<sequence length="85" mass="8231">MERMVDCPLLSLRSALVLLLALLSGAAAGGLTAVGGEGTARSLLAGLAVTGLAVPFFNRIIAAEAGAAQRPAPAGVSAAEGESNG</sequence>
<proteinExistence type="predicted"/>
<name>A0A918MTK3_9ACTN</name>
<dbReference type="Proteomes" id="UP000620224">
    <property type="component" value="Unassembled WGS sequence"/>
</dbReference>
<organism evidence="1 2">
    <name type="scientific">Streptomyces lucensis JCM 4490</name>
    <dbReference type="NCBI Taxonomy" id="1306176"/>
    <lineage>
        <taxon>Bacteria</taxon>
        <taxon>Bacillati</taxon>
        <taxon>Actinomycetota</taxon>
        <taxon>Actinomycetes</taxon>
        <taxon>Kitasatosporales</taxon>
        <taxon>Streptomycetaceae</taxon>
        <taxon>Streptomyces</taxon>
    </lineage>
</organism>
<keyword evidence="2" id="KW-1185">Reference proteome</keyword>
<reference evidence="1" key="2">
    <citation type="submission" date="2020-09" db="EMBL/GenBank/DDBJ databases">
        <authorList>
            <person name="Sun Q."/>
            <person name="Ohkuma M."/>
        </authorList>
    </citation>
    <scope>NUCLEOTIDE SEQUENCE</scope>
    <source>
        <strain evidence="1">JCM 4490</strain>
    </source>
</reference>
<gene>
    <name evidence="1" type="ORF">GCM10010503_40260</name>
</gene>
<protein>
    <submittedName>
        <fullName evidence="1">Uncharacterized protein</fullName>
    </submittedName>
</protein>
<dbReference type="AlphaFoldDB" id="A0A918MTK3"/>
<reference evidence="1" key="1">
    <citation type="journal article" date="2014" name="Int. J. Syst. Evol. Microbiol.">
        <title>Complete genome sequence of Corynebacterium casei LMG S-19264T (=DSM 44701T), isolated from a smear-ripened cheese.</title>
        <authorList>
            <consortium name="US DOE Joint Genome Institute (JGI-PGF)"/>
            <person name="Walter F."/>
            <person name="Albersmeier A."/>
            <person name="Kalinowski J."/>
            <person name="Ruckert C."/>
        </authorList>
    </citation>
    <scope>NUCLEOTIDE SEQUENCE</scope>
    <source>
        <strain evidence="1">JCM 4490</strain>
    </source>
</reference>
<evidence type="ECO:0000313" key="2">
    <source>
        <dbReference type="Proteomes" id="UP000620224"/>
    </source>
</evidence>
<comment type="caution">
    <text evidence="1">The sequence shown here is derived from an EMBL/GenBank/DDBJ whole genome shotgun (WGS) entry which is preliminary data.</text>
</comment>
<evidence type="ECO:0000313" key="1">
    <source>
        <dbReference type="EMBL" id="GGW59056.1"/>
    </source>
</evidence>
<accession>A0A918MTK3</accession>